<sequence length="84" mass="8988">MEYLPITSSLASTAMAAGTTFFIFKLKPEVEPKDVTEHKNAVNKLRLSSIANAVVTAINAGVQIYLAPQDSKSVDDDGGYEKVA</sequence>
<accession>A0A0F6Q8S4</accession>
<keyword evidence="1" id="KW-0812">Transmembrane</keyword>
<name>A0A0F6Q8S4_9HYME</name>
<proteinExistence type="predicted"/>
<evidence type="ECO:0000256" key="1">
    <source>
        <dbReference type="SAM" id="Phobius"/>
    </source>
</evidence>
<protein>
    <submittedName>
        <fullName evidence="2">Uncharacterized protein</fullName>
    </submittedName>
</protein>
<keyword evidence="1" id="KW-0472">Membrane</keyword>
<reference evidence="2" key="1">
    <citation type="journal article" date="2015" name="J. Virol.">
        <title>Genomic and Proteomic Analyses Indicate that Banchine and Campoplegine Polydnaviruses Have Similar, if Not Identical, Viral Ancestors.</title>
        <authorList>
            <person name="Beliveau C."/>
            <person name="Cohen A."/>
            <person name="Stewart D."/>
            <person name="Periquet G."/>
            <person name="Djoumad A."/>
            <person name="Kuhn L."/>
            <person name="Stoltz D."/>
            <person name="Volkoff A.-N."/>
            <person name="Herniou E."/>
            <person name="Drezen J.-M."/>
            <person name="Cusson M."/>
        </authorList>
    </citation>
    <scope>NUCLEOTIDE SEQUENCE</scope>
</reference>
<feature type="transmembrane region" description="Helical" evidence="1">
    <location>
        <begin position="6"/>
        <end position="24"/>
    </location>
</feature>
<evidence type="ECO:0000313" key="2">
    <source>
        <dbReference type="EMBL" id="AKD28050.1"/>
    </source>
</evidence>
<organism evidence="2">
    <name type="scientific">Glypta fumiferanae</name>
    <dbReference type="NCBI Taxonomy" id="389681"/>
    <lineage>
        <taxon>Eukaryota</taxon>
        <taxon>Metazoa</taxon>
        <taxon>Ecdysozoa</taxon>
        <taxon>Arthropoda</taxon>
        <taxon>Hexapoda</taxon>
        <taxon>Insecta</taxon>
        <taxon>Pterygota</taxon>
        <taxon>Neoptera</taxon>
        <taxon>Endopterygota</taxon>
        <taxon>Hymenoptera</taxon>
        <taxon>Apocrita</taxon>
        <taxon>Ichneumonoidea</taxon>
        <taxon>Ichneumonidae</taxon>
        <taxon>Banchinae</taxon>
        <taxon>Glypta</taxon>
    </lineage>
</organism>
<dbReference type="EMBL" id="KP706797">
    <property type="protein sequence ID" value="AKD28050.1"/>
    <property type="molecule type" value="Genomic_DNA"/>
</dbReference>
<dbReference type="AlphaFoldDB" id="A0A0F6Q8S4"/>
<keyword evidence="1" id="KW-1133">Transmembrane helix</keyword>
<feature type="transmembrane region" description="Helical" evidence="1">
    <location>
        <begin position="45"/>
        <end position="66"/>
    </location>
</feature>
<gene>
    <name evidence="2" type="primary">U20</name>
</gene>